<evidence type="ECO:0000259" key="7">
    <source>
        <dbReference type="PROSITE" id="PS51123"/>
    </source>
</evidence>
<gene>
    <name evidence="8" type="ORF">HNP48_000823</name>
</gene>
<dbReference type="Pfam" id="PF00691">
    <property type="entry name" value="OmpA"/>
    <property type="match status" value="1"/>
</dbReference>
<comment type="subcellular location">
    <subcellularLocation>
        <location evidence="1">Cell outer membrane</location>
    </subcellularLocation>
</comment>
<proteinExistence type="predicted"/>
<keyword evidence="9" id="KW-1185">Reference proteome</keyword>
<evidence type="ECO:0000256" key="3">
    <source>
        <dbReference type="ARBA" id="ARBA00023237"/>
    </source>
</evidence>
<dbReference type="Proteomes" id="UP000575083">
    <property type="component" value="Unassembled WGS sequence"/>
</dbReference>
<name>A0A7X0PAE0_9BURK</name>
<keyword evidence="5" id="KW-0175">Coiled coil</keyword>
<feature type="coiled-coil region" evidence="5">
    <location>
        <begin position="100"/>
        <end position="188"/>
    </location>
</feature>
<dbReference type="EMBL" id="JACHLK010000001">
    <property type="protein sequence ID" value="MBB6558159.1"/>
    <property type="molecule type" value="Genomic_DNA"/>
</dbReference>
<dbReference type="RefSeq" id="WP_184855551.1">
    <property type="nucleotide sequence ID" value="NZ_JACHLK010000001.1"/>
</dbReference>
<evidence type="ECO:0000256" key="5">
    <source>
        <dbReference type="SAM" id="Coils"/>
    </source>
</evidence>
<dbReference type="AlphaFoldDB" id="A0A7X0PAE0"/>
<evidence type="ECO:0000256" key="6">
    <source>
        <dbReference type="SAM" id="SignalP"/>
    </source>
</evidence>
<evidence type="ECO:0000313" key="9">
    <source>
        <dbReference type="Proteomes" id="UP000575083"/>
    </source>
</evidence>
<feature type="chain" id="PRO_5030597860" evidence="6">
    <location>
        <begin position="26"/>
        <end position="313"/>
    </location>
</feature>
<evidence type="ECO:0000256" key="1">
    <source>
        <dbReference type="ARBA" id="ARBA00004442"/>
    </source>
</evidence>
<keyword evidence="6" id="KW-0732">Signal</keyword>
<dbReference type="SUPFAM" id="SSF103088">
    <property type="entry name" value="OmpA-like"/>
    <property type="match status" value="1"/>
</dbReference>
<evidence type="ECO:0000313" key="8">
    <source>
        <dbReference type="EMBL" id="MBB6558159.1"/>
    </source>
</evidence>
<dbReference type="InterPro" id="IPR025511">
    <property type="entry name" value="DUF4398"/>
</dbReference>
<evidence type="ECO:0000256" key="2">
    <source>
        <dbReference type="ARBA" id="ARBA00023136"/>
    </source>
</evidence>
<organism evidence="8 9">
    <name type="scientific">Acidovorax soli</name>
    <dbReference type="NCBI Taxonomy" id="592050"/>
    <lineage>
        <taxon>Bacteria</taxon>
        <taxon>Pseudomonadati</taxon>
        <taxon>Pseudomonadota</taxon>
        <taxon>Betaproteobacteria</taxon>
        <taxon>Burkholderiales</taxon>
        <taxon>Comamonadaceae</taxon>
        <taxon>Acidovorax</taxon>
    </lineage>
</organism>
<dbReference type="Pfam" id="PF14346">
    <property type="entry name" value="DUF4398"/>
    <property type="match status" value="1"/>
</dbReference>
<dbReference type="PRINTS" id="PR01021">
    <property type="entry name" value="OMPADOMAIN"/>
</dbReference>
<dbReference type="GO" id="GO:0009279">
    <property type="term" value="C:cell outer membrane"/>
    <property type="evidence" value="ECO:0007669"/>
    <property type="project" value="UniProtKB-SubCell"/>
</dbReference>
<dbReference type="Gene3D" id="3.30.1330.60">
    <property type="entry name" value="OmpA-like domain"/>
    <property type="match status" value="1"/>
</dbReference>
<dbReference type="PROSITE" id="PS51123">
    <property type="entry name" value="OMPA_2"/>
    <property type="match status" value="1"/>
</dbReference>
<comment type="caution">
    <text evidence="8">The sequence shown here is derived from an EMBL/GenBank/DDBJ whole genome shotgun (WGS) entry which is preliminary data.</text>
</comment>
<dbReference type="PANTHER" id="PTHR30329">
    <property type="entry name" value="STATOR ELEMENT OF FLAGELLAR MOTOR COMPLEX"/>
    <property type="match status" value="1"/>
</dbReference>
<keyword evidence="3" id="KW-0998">Cell outer membrane</keyword>
<reference evidence="8 9" key="1">
    <citation type="submission" date="2020-08" db="EMBL/GenBank/DDBJ databases">
        <title>Functional genomics of gut bacteria from endangered species of beetles.</title>
        <authorList>
            <person name="Carlos-Shanley C."/>
        </authorList>
    </citation>
    <scope>NUCLEOTIDE SEQUENCE [LARGE SCALE GENOMIC DNA]</scope>
    <source>
        <strain evidence="8 9">S00198</strain>
    </source>
</reference>
<accession>A0A7X0PAE0</accession>
<dbReference type="PRINTS" id="PR01023">
    <property type="entry name" value="NAFLGMOTY"/>
</dbReference>
<keyword evidence="2 4" id="KW-0472">Membrane</keyword>
<dbReference type="CDD" id="cd07185">
    <property type="entry name" value="OmpA_C-like"/>
    <property type="match status" value="1"/>
</dbReference>
<sequence>MHPILRRTSALATSLLAAGLLAACATTGPSAALEQARANVSRVGADPIVGQYAPLELKEAHDALLRADRHWADKHDEAETNHMAYLASQRAQIAANAARARMLDANLQSASAEADRIRLEARTREADEARLRADAQARNAQIAQAQALSAEQRAAQQQAQANAALAQASAAQDRVRLLEAQLREMEALQTERGLIVTLGDVLFAFNKAELSPQAAPRLDKLASFLQQFPERRLLIEGYTDSVGSDAYNLDLSSRRAAAVRDALVARGVDANRITARGYGKVYPVADNASPEGRAMNRRVEIVIADDKGNLKGR</sequence>
<dbReference type="PANTHER" id="PTHR30329:SF21">
    <property type="entry name" value="LIPOPROTEIN YIAD-RELATED"/>
    <property type="match status" value="1"/>
</dbReference>
<dbReference type="InterPro" id="IPR006664">
    <property type="entry name" value="OMP_bac"/>
</dbReference>
<dbReference type="InterPro" id="IPR036737">
    <property type="entry name" value="OmpA-like_sf"/>
</dbReference>
<dbReference type="InterPro" id="IPR006665">
    <property type="entry name" value="OmpA-like"/>
</dbReference>
<feature type="domain" description="OmpA-like" evidence="7">
    <location>
        <begin position="190"/>
        <end position="307"/>
    </location>
</feature>
<dbReference type="PROSITE" id="PS51257">
    <property type="entry name" value="PROKAR_LIPOPROTEIN"/>
    <property type="match status" value="1"/>
</dbReference>
<dbReference type="InterPro" id="IPR050330">
    <property type="entry name" value="Bact_OuterMem_StrucFunc"/>
</dbReference>
<evidence type="ECO:0000256" key="4">
    <source>
        <dbReference type="PROSITE-ProRule" id="PRU00473"/>
    </source>
</evidence>
<protein>
    <submittedName>
        <fullName evidence="8">Outer membrane protein OmpA-like peptidoglycan-associated protein</fullName>
    </submittedName>
</protein>
<feature type="signal peptide" evidence="6">
    <location>
        <begin position="1"/>
        <end position="25"/>
    </location>
</feature>